<evidence type="ECO:0000313" key="2">
    <source>
        <dbReference type="Proteomes" id="UP001501231"/>
    </source>
</evidence>
<dbReference type="Proteomes" id="UP001501231">
    <property type="component" value="Unassembled WGS sequence"/>
</dbReference>
<accession>A0ABP5VZ05</accession>
<organism evidence="1 2">
    <name type="scientific">Actinomadura vinacea</name>
    <dbReference type="NCBI Taxonomy" id="115336"/>
    <lineage>
        <taxon>Bacteria</taxon>
        <taxon>Bacillati</taxon>
        <taxon>Actinomycetota</taxon>
        <taxon>Actinomycetes</taxon>
        <taxon>Streptosporangiales</taxon>
        <taxon>Thermomonosporaceae</taxon>
        <taxon>Actinomadura</taxon>
    </lineage>
</organism>
<evidence type="ECO:0008006" key="3">
    <source>
        <dbReference type="Google" id="ProtNLM"/>
    </source>
</evidence>
<dbReference type="EMBL" id="BAAARW010000008">
    <property type="protein sequence ID" value="GAA2412266.1"/>
    <property type="molecule type" value="Genomic_DNA"/>
</dbReference>
<protein>
    <recommendedName>
        <fullName evidence="3">DUF4132 domain-containing protein</fullName>
    </recommendedName>
</protein>
<evidence type="ECO:0000313" key="1">
    <source>
        <dbReference type="EMBL" id="GAA2412266.1"/>
    </source>
</evidence>
<comment type="caution">
    <text evidence="1">The sequence shown here is derived from an EMBL/GenBank/DDBJ whole genome shotgun (WGS) entry which is preliminary data.</text>
</comment>
<reference evidence="2" key="1">
    <citation type="journal article" date="2019" name="Int. J. Syst. Evol. Microbiol.">
        <title>The Global Catalogue of Microorganisms (GCM) 10K type strain sequencing project: providing services to taxonomists for standard genome sequencing and annotation.</title>
        <authorList>
            <consortium name="The Broad Institute Genomics Platform"/>
            <consortium name="The Broad Institute Genome Sequencing Center for Infectious Disease"/>
            <person name="Wu L."/>
            <person name="Ma J."/>
        </authorList>
    </citation>
    <scope>NUCLEOTIDE SEQUENCE [LARGE SCALE GENOMIC DNA]</scope>
    <source>
        <strain evidence="2">JCM 3325</strain>
    </source>
</reference>
<gene>
    <name evidence="1" type="ORF">GCM10010191_22020</name>
</gene>
<sequence length="750" mass="83521">MLIVSPPREPPETSREYCARPARDESAAALLDLHDRTVKVTGRALLNPVHHRTTSESLRTTGWIVMGPLVARQRPRAHAEVASLVNPYRRHAALWAMTRLGDHRRPSMGQANSKSGLPDAFLHAMARAGRADSPAVRMVVERVRTMDAGLQRDGLLLVLLRETLTEMAPEWMLRTAVQSDLDREAETHFSDSMELAAAALSHPSCSDVLREEFLARCTTPRLAVLGRAGCTDAMAQAVVTEIQRRGPHGQPMTRELLENPGTAQLILREPRLHDDVFAAAFALLPRPPEVDEETGDDDTWQAFDQVMKAWKAIWGQLVTVHAHRHRELVDRARGTPARSTIHDHLLGTIPWEVDPALLEELAAEDLTRFAHNVLVTRLCRTVRDGASAEEARALFANELEALPADDRRHVESYLADSEFLLEYGCKSAVSWARRAADGAWHYLLNPAEATNHYGDPRAWRTSGDLLAELGRRFATAAVRALELWEPPSSRRYREPRDLLWVHGMLLHLPHVTEEVKAKVRLVLRDNRPAPEGRWRTRSITARDDERRLSELHAAIERIIADPAATTREQALGDPRQVSPRDLAAATDDVLEDYLNRYADDELVEKALLSFAHRPRFRLAFADVLARHSAPQAAIVQITMDLRGRLGGGPNLREEWTRAALALPDRTDELVRALPAWTVLSIGAGNGYSPPDEVVTSVVMAALGENEAGWARFAVNPSSYAGPNAWLRLGEILDASLSGTPWPNPRAPRQP</sequence>
<name>A0ABP5VZ05_9ACTN</name>
<keyword evidence="2" id="KW-1185">Reference proteome</keyword>
<proteinExistence type="predicted"/>